<dbReference type="PANTHER" id="PTHR46165:SF6">
    <property type="entry name" value="SET AND MYND DOMAIN-CONTAINING PROTEIN 4-LIKE PROTEIN"/>
    <property type="match status" value="1"/>
</dbReference>
<gene>
    <name evidence="10" type="ORF">TKK_018582</name>
</gene>
<proteinExistence type="predicted"/>
<dbReference type="Gene3D" id="2.170.270.10">
    <property type="entry name" value="SET domain"/>
    <property type="match status" value="2"/>
</dbReference>
<dbReference type="SUPFAM" id="SSF144232">
    <property type="entry name" value="HIT/MYND zinc finger-like"/>
    <property type="match status" value="1"/>
</dbReference>
<keyword evidence="3" id="KW-0949">S-adenosyl-L-methionine</keyword>
<feature type="domain" description="SET" evidence="8">
    <location>
        <begin position="205"/>
        <end position="518"/>
    </location>
</feature>
<evidence type="ECO:0008006" key="12">
    <source>
        <dbReference type="Google" id="ProtNLM"/>
    </source>
</evidence>
<dbReference type="EMBL" id="JBJJXI010000151">
    <property type="protein sequence ID" value="KAL3385847.1"/>
    <property type="molecule type" value="Genomic_DNA"/>
</dbReference>
<dbReference type="GO" id="GO:0008270">
    <property type="term" value="F:zinc ion binding"/>
    <property type="evidence" value="ECO:0007669"/>
    <property type="project" value="UniProtKB-KW"/>
</dbReference>
<evidence type="ECO:0000256" key="6">
    <source>
        <dbReference type="ARBA" id="ARBA00022833"/>
    </source>
</evidence>
<reference evidence="10 11" key="1">
    <citation type="journal article" date="2024" name="bioRxiv">
        <title>A reference genome for Trichogramma kaykai: A tiny desert-dwelling parasitoid wasp with competing sex-ratio distorters.</title>
        <authorList>
            <person name="Culotta J."/>
            <person name="Lindsey A.R."/>
        </authorList>
    </citation>
    <scope>NUCLEOTIDE SEQUENCE [LARGE SCALE GENOMIC DNA]</scope>
    <source>
        <strain evidence="10 11">KSX58</strain>
    </source>
</reference>
<dbReference type="GO" id="GO:0008276">
    <property type="term" value="F:protein methyltransferase activity"/>
    <property type="evidence" value="ECO:0007669"/>
    <property type="project" value="UniProtKB-ARBA"/>
</dbReference>
<keyword evidence="2" id="KW-0808">Transferase</keyword>
<dbReference type="Proteomes" id="UP001627154">
    <property type="component" value="Unassembled WGS sequence"/>
</dbReference>
<evidence type="ECO:0000259" key="8">
    <source>
        <dbReference type="PROSITE" id="PS50280"/>
    </source>
</evidence>
<dbReference type="InterPro" id="IPR046341">
    <property type="entry name" value="SET_dom_sf"/>
</dbReference>
<evidence type="ECO:0000256" key="5">
    <source>
        <dbReference type="ARBA" id="ARBA00022771"/>
    </source>
</evidence>
<dbReference type="PROSITE" id="PS50280">
    <property type="entry name" value="SET"/>
    <property type="match status" value="1"/>
</dbReference>
<comment type="caution">
    <text evidence="10">The sequence shown here is derived from an EMBL/GenBank/DDBJ whole genome shotgun (WGS) entry which is preliminary data.</text>
</comment>
<dbReference type="AlphaFoldDB" id="A0ABD2VYZ6"/>
<dbReference type="GO" id="GO:0008757">
    <property type="term" value="F:S-adenosylmethionine-dependent methyltransferase activity"/>
    <property type="evidence" value="ECO:0007669"/>
    <property type="project" value="UniProtKB-ARBA"/>
</dbReference>
<name>A0ABD2VYZ6_9HYME</name>
<feature type="domain" description="MYND-type" evidence="9">
    <location>
        <begin position="250"/>
        <end position="289"/>
    </location>
</feature>
<dbReference type="GO" id="GO:0032259">
    <property type="term" value="P:methylation"/>
    <property type="evidence" value="ECO:0007669"/>
    <property type="project" value="UniProtKB-KW"/>
</dbReference>
<keyword evidence="11" id="KW-1185">Reference proteome</keyword>
<evidence type="ECO:0000313" key="10">
    <source>
        <dbReference type="EMBL" id="KAL3385847.1"/>
    </source>
</evidence>
<keyword evidence="6" id="KW-0862">Zinc</keyword>
<protein>
    <recommendedName>
        <fullName evidence="12">MYND-type domain-containing protein</fullName>
    </recommendedName>
</protein>
<evidence type="ECO:0000256" key="7">
    <source>
        <dbReference type="PROSITE-ProRule" id="PRU00134"/>
    </source>
</evidence>
<sequence>MENFEEDMMKFVRKLKEYGRERSKMALVDRQQNEQVCKEMDAARKQMAESSFKSSEISVICRNFASTNNFLYRCAAANPKHDSKFHASCFEWAGHCLAYAQPGSMEQVLGLQTRAKLHYHCGNWEECRQDVVKALDLMDNPNIYDQMGTMNTLRQLLVNAVGRFLVTYICNASRDRSMNMWQVLNPRYLKPRLEQPNANHPCLSDGVEPAYSPERGRHLVAKRDIEAGEMILVEDLACGVLTQKAVHTKCAHCLAQAWVGPACDECVNAVYCSKQCKTDAWRDYHDVECKLFHMMDNDKERELAVPALRLLIKSIRKEGLKQIIQIADIIDRNRESFHKKLPMLSEYAETPETKYCYTDFGLIYGLLDRANYDEQAKKFECFINKIRDGIDVEKEKRSEDYMETDELPDKWYDLVENVLRKCESNDIDKDTIEAVRKIFKKLKMIFHVNHSYFGWVPDRKSITTTTLDINSFALSYYSSLLNHSCFHNCMMSIGKGGKLIVYALYPIKQNEQITISYMSKVTWNMDATIRKLNLALQKSFICRCQGCVEGWSIPDGQLSGPINVTLSPRILAQAELGLYAEDGHTWYLTRQQIIALKIIIKDCFENLKETSPMIALKLADVYIRCLIQAYHLMYGVECAAPEECHS</sequence>
<evidence type="ECO:0000256" key="3">
    <source>
        <dbReference type="ARBA" id="ARBA00022691"/>
    </source>
</evidence>
<evidence type="ECO:0000256" key="1">
    <source>
        <dbReference type="ARBA" id="ARBA00022603"/>
    </source>
</evidence>
<evidence type="ECO:0000256" key="4">
    <source>
        <dbReference type="ARBA" id="ARBA00022723"/>
    </source>
</evidence>
<organism evidence="10 11">
    <name type="scientific">Trichogramma kaykai</name>
    <dbReference type="NCBI Taxonomy" id="54128"/>
    <lineage>
        <taxon>Eukaryota</taxon>
        <taxon>Metazoa</taxon>
        <taxon>Ecdysozoa</taxon>
        <taxon>Arthropoda</taxon>
        <taxon>Hexapoda</taxon>
        <taxon>Insecta</taxon>
        <taxon>Pterygota</taxon>
        <taxon>Neoptera</taxon>
        <taxon>Endopterygota</taxon>
        <taxon>Hymenoptera</taxon>
        <taxon>Apocrita</taxon>
        <taxon>Proctotrupomorpha</taxon>
        <taxon>Chalcidoidea</taxon>
        <taxon>Trichogrammatidae</taxon>
        <taxon>Trichogramma</taxon>
    </lineage>
</organism>
<dbReference type="InterPro" id="IPR001214">
    <property type="entry name" value="SET_dom"/>
</dbReference>
<keyword evidence="4" id="KW-0479">Metal-binding</keyword>
<dbReference type="PROSITE" id="PS50865">
    <property type="entry name" value="ZF_MYND_2"/>
    <property type="match status" value="1"/>
</dbReference>
<dbReference type="Gene3D" id="6.10.140.2220">
    <property type="match status" value="1"/>
</dbReference>
<evidence type="ECO:0000256" key="2">
    <source>
        <dbReference type="ARBA" id="ARBA00022679"/>
    </source>
</evidence>
<dbReference type="SUPFAM" id="SSF82199">
    <property type="entry name" value="SET domain"/>
    <property type="match status" value="1"/>
</dbReference>
<dbReference type="Pfam" id="PF00856">
    <property type="entry name" value="SET"/>
    <property type="match status" value="1"/>
</dbReference>
<accession>A0ABD2VYZ6</accession>
<dbReference type="InterPro" id="IPR002893">
    <property type="entry name" value="Znf_MYND"/>
</dbReference>
<dbReference type="PANTHER" id="PTHR46165">
    <property type="entry name" value="SET AND MYND DOMAIN-CONTAINING PROTEIN 4"/>
    <property type="match status" value="1"/>
</dbReference>
<dbReference type="InterPro" id="IPR052097">
    <property type="entry name" value="SET-MYND_domain_protein"/>
</dbReference>
<evidence type="ECO:0000259" key="9">
    <source>
        <dbReference type="PROSITE" id="PS50865"/>
    </source>
</evidence>
<dbReference type="GO" id="GO:0008170">
    <property type="term" value="F:N-methyltransferase activity"/>
    <property type="evidence" value="ECO:0007669"/>
    <property type="project" value="UniProtKB-ARBA"/>
</dbReference>
<keyword evidence="1" id="KW-0489">Methyltransferase</keyword>
<evidence type="ECO:0000313" key="11">
    <source>
        <dbReference type="Proteomes" id="UP001627154"/>
    </source>
</evidence>
<keyword evidence="5 7" id="KW-0863">Zinc-finger</keyword>
<dbReference type="Pfam" id="PF01753">
    <property type="entry name" value="zf-MYND"/>
    <property type="match status" value="1"/>
</dbReference>
<dbReference type="Gene3D" id="1.10.220.160">
    <property type="match status" value="2"/>
</dbReference>